<keyword evidence="3" id="KW-1185">Reference proteome</keyword>
<evidence type="ECO:0000313" key="3">
    <source>
        <dbReference type="Proteomes" id="UP000198531"/>
    </source>
</evidence>
<dbReference type="AlphaFoldDB" id="A0A1I6I4A4"/>
<dbReference type="EMBL" id="FOYT01000002">
    <property type="protein sequence ID" value="SFR61543.1"/>
    <property type="molecule type" value="Genomic_DNA"/>
</dbReference>
<dbReference type="STRING" id="553469.SAMN04487947_2845"/>
<dbReference type="Proteomes" id="UP000198531">
    <property type="component" value="Unassembled WGS sequence"/>
</dbReference>
<gene>
    <name evidence="2" type="ORF">SAMN04487947_2845</name>
</gene>
<feature type="transmembrane region" description="Helical" evidence="1">
    <location>
        <begin position="37"/>
        <end position="57"/>
    </location>
</feature>
<dbReference type="Pfam" id="PF26047">
    <property type="entry name" value="DUF8015"/>
    <property type="match status" value="1"/>
</dbReference>
<keyword evidence="1" id="KW-1133">Transmembrane helix</keyword>
<organism evidence="2 3">
    <name type="scientific">Halogeometricum rufum</name>
    <dbReference type="NCBI Taxonomy" id="553469"/>
    <lineage>
        <taxon>Archaea</taxon>
        <taxon>Methanobacteriati</taxon>
        <taxon>Methanobacteriota</taxon>
        <taxon>Stenosarchaea group</taxon>
        <taxon>Halobacteria</taxon>
        <taxon>Halobacteriales</taxon>
        <taxon>Haloferacaceae</taxon>
        <taxon>Halogeometricum</taxon>
    </lineage>
</organism>
<name>A0A1I6I4A4_9EURY</name>
<proteinExistence type="predicted"/>
<dbReference type="InterPro" id="IPR058328">
    <property type="entry name" value="DUF8015"/>
</dbReference>
<keyword evidence="1" id="KW-0812">Transmembrane</keyword>
<keyword evidence="1" id="KW-0472">Membrane</keyword>
<evidence type="ECO:0000313" key="2">
    <source>
        <dbReference type="EMBL" id="SFR61543.1"/>
    </source>
</evidence>
<accession>A0A1I6I4A4</accession>
<sequence>MSVMPADEPTRFDYLLGAMGASLFCAALLGALSAVPIYLAASVGSLIAAGVGIGGTLGEYE</sequence>
<evidence type="ECO:0000256" key="1">
    <source>
        <dbReference type="SAM" id="Phobius"/>
    </source>
</evidence>
<protein>
    <submittedName>
        <fullName evidence="2">Uncharacterized protein</fullName>
    </submittedName>
</protein>
<feature type="transmembrane region" description="Helical" evidence="1">
    <location>
        <begin position="12"/>
        <end position="31"/>
    </location>
</feature>
<reference evidence="3" key="1">
    <citation type="submission" date="2016-10" db="EMBL/GenBank/DDBJ databases">
        <authorList>
            <person name="Varghese N."/>
            <person name="Submissions S."/>
        </authorList>
    </citation>
    <scope>NUCLEOTIDE SEQUENCE [LARGE SCALE GENOMIC DNA]</scope>
    <source>
        <strain evidence="3">CGMCC 1.7736</strain>
    </source>
</reference>